<dbReference type="InterPro" id="IPR011010">
    <property type="entry name" value="DNA_brk_join_enz"/>
</dbReference>
<dbReference type="SUPFAM" id="SSF56349">
    <property type="entry name" value="DNA breaking-rejoining enzymes"/>
    <property type="match status" value="1"/>
</dbReference>
<protein>
    <submittedName>
        <fullName evidence="3">35236_t:CDS:1</fullName>
    </submittedName>
</protein>
<organism evidence="3 4">
    <name type="scientific">Gigaspora margarita</name>
    <dbReference type="NCBI Taxonomy" id="4874"/>
    <lineage>
        <taxon>Eukaryota</taxon>
        <taxon>Fungi</taxon>
        <taxon>Fungi incertae sedis</taxon>
        <taxon>Mucoromycota</taxon>
        <taxon>Glomeromycotina</taxon>
        <taxon>Glomeromycetes</taxon>
        <taxon>Diversisporales</taxon>
        <taxon>Gigasporaceae</taxon>
        <taxon>Gigaspora</taxon>
    </lineage>
</organism>
<dbReference type="Proteomes" id="UP000789901">
    <property type="component" value="Unassembled WGS sequence"/>
</dbReference>
<accession>A0ABN7X8X3</accession>
<evidence type="ECO:0000256" key="2">
    <source>
        <dbReference type="SAM" id="MobiDB-lite"/>
    </source>
</evidence>
<sequence length="256" mass="29109">MLHQIALNTGIKLDDRKITNHSARRSAIMILKAADVPEDELMNFSGHRSREGIRSYSKPTDDQQLNSTAMLIPNATVDDDLEEFYSYPGELYTNYESENDDDNEIEKGIDQEISIITNKNSNECEEQNEPQKKPKLSKLSRHKSSVYEPFKPPFKSTNSIALSKPQKQQSNSIVPLKPQHQPPNSIALSKPQHQQLNSPKPQQQLIEQQTSTQRHVSMNQLSRQVLNPITQNIILQIPTTDKPLTITLNLKFDNSV</sequence>
<evidence type="ECO:0000313" key="4">
    <source>
        <dbReference type="Proteomes" id="UP000789901"/>
    </source>
</evidence>
<name>A0ABN7X8X3_GIGMA</name>
<comment type="caution">
    <text evidence="3">The sequence shown here is derived from an EMBL/GenBank/DDBJ whole genome shotgun (WGS) entry which is preliminary data.</text>
</comment>
<feature type="non-terminal residue" evidence="3">
    <location>
        <position position="256"/>
    </location>
</feature>
<dbReference type="EMBL" id="CAJVQB010093261">
    <property type="protein sequence ID" value="CAG8848736.1"/>
    <property type="molecule type" value="Genomic_DNA"/>
</dbReference>
<dbReference type="InterPro" id="IPR013762">
    <property type="entry name" value="Integrase-like_cat_sf"/>
</dbReference>
<evidence type="ECO:0000256" key="1">
    <source>
        <dbReference type="ARBA" id="ARBA00023172"/>
    </source>
</evidence>
<reference evidence="3 4" key="1">
    <citation type="submission" date="2021-06" db="EMBL/GenBank/DDBJ databases">
        <authorList>
            <person name="Kallberg Y."/>
            <person name="Tangrot J."/>
            <person name="Rosling A."/>
        </authorList>
    </citation>
    <scope>NUCLEOTIDE SEQUENCE [LARGE SCALE GENOMIC DNA]</scope>
    <source>
        <strain evidence="3 4">120-4 pot B 10/14</strain>
    </source>
</reference>
<feature type="compositionally biased region" description="Basic residues" evidence="2">
    <location>
        <begin position="133"/>
        <end position="144"/>
    </location>
</feature>
<feature type="compositionally biased region" description="Polar residues" evidence="2">
    <location>
        <begin position="155"/>
        <end position="173"/>
    </location>
</feature>
<feature type="compositionally biased region" description="Polar residues" evidence="2">
    <location>
        <begin position="182"/>
        <end position="201"/>
    </location>
</feature>
<feature type="region of interest" description="Disordered" evidence="2">
    <location>
        <begin position="120"/>
        <end position="205"/>
    </location>
</feature>
<dbReference type="Gene3D" id="1.10.443.10">
    <property type="entry name" value="Intergrase catalytic core"/>
    <property type="match status" value="1"/>
</dbReference>
<gene>
    <name evidence="3" type="ORF">GMARGA_LOCUS39335</name>
</gene>
<evidence type="ECO:0000313" key="3">
    <source>
        <dbReference type="EMBL" id="CAG8848736.1"/>
    </source>
</evidence>
<keyword evidence="1" id="KW-0233">DNA recombination</keyword>
<proteinExistence type="predicted"/>
<keyword evidence="4" id="KW-1185">Reference proteome</keyword>